<keyword evidence="1" id="KW-0472">Membrane</keyword>
<feature type="transmembrane region" description="Helical" evidence="1">
    <location>
        <begin position="55"/>
        <end position="75"/>
    </location>
</feature>
<dbReference type="STRING" id="1104324.P186_0760"/>
<keyword evidence="3" id="KW-1185">Reference proteome</keyword>
<evidence type="ECO:0000256" key="1">
    <source>
        <dbReference type="SAM" id="Phobius"/>
    </source>
</evidence>
<dbReference type="Proteomes" id="UP000005867">
    <property type="component" value="Chromosome"/>
</dbReference>
<accession>G7VIB4</accession>
<organism evidence="2 3">
    <name type="scientific">Pyrobaculum ferrireducens</name>
    <dbReference type="NCBI Taxonomy" id="1104324"/>
    <lineage>
        <taxon>Archaea</taxon>
        <taxon>Thermoproteota</taxon>
        <taxon>Thermoprotei</taxon>
        <taxon>Thermoproteales</taxon>
        <taxon>Thermoproteaceae</taxon>
        <taxon>Pyrobaculum</taxon>
    </lineage>
</organism>
<dbReference type="KEGG" id="pyr:P186_0760"/>
<gene>
    <name evidence="2" type="ORF">P186_0760</name>
</gene>
<keyword evidence="1" id="KW-0812">Transmembrane</keyword>
<name>G7VIB4_9CREN</name>
<proteinExistence type="predicted"/>
<protein>
    <submittedName>
        <fullName evidence="2">Uncharacterized protein</fullName>
    </submittedName>
</protein>
<evidence type="ECO:0000313" key="3">
    <source>
        <dbReference type="Proteomes" id="UP000005867"/>
    </source>
</evidence>
<dbReference type="HOGENOM" id="CLU_2505077_0_0_2"/>
<dbReference type="eggNOG" id="arCOG07024">
    <property type="taxonomic scope" value="Archaea"/>
</dbReference>
<dbReference type="GeneID" id="11595022"/>
<feature type="transmembrane region" description="Helical" evidence="1">
    <location>
        <begin position="7"/>
        <end position="35"/>
    </location>
</feature>
<dbReference type="EMBL" id="CP003098">
    <property type="protein sequence ID" value="AET32206.1"/>
    <property type="molecule type" value="Genomic_DNA"/>
</dbReference>
<dbReference type="RefSeq" id="WP_014288034.1">
    <property type="nucleotide sequence ID" value="NC_016645.1"/>
</dbReference>
<keyword evidence="1" id="KW-1133">Transmembrane helix</keyword>
<evidence type="ECO:0000313" key="2">
    <source>
        <dbReference type="EMBL" id="AET32206.1"/>
    </source>
</evidence>
<sequence>MSRVDILTYIAVALVAGMVLLNTAIIVSPDVYVALAKGGSHENLLGHEIKWAFESVVWTSMFAFAVLAIFIYLYHLRRYADRFQK</sequence>
<dbReference type="BioCyc" id="PSP1104324:GJSN-744-MONOMER"/>
<reference evidence="2 3" key="1">
    <citation type="journal article" date="2012" name="J. Bacteriol.">
        <title>Complete genome sequence of strain 1860, a crenarchaeon of the genus pyrobaculum able to grow with various electron acceptors.</title>
        <authorList>
            <person name="Mardanov A.V."/>
            <person name="Gumerov V.M."/>
            <person name="Slobodkina G.B."/>
            <person name="Beletsky A.V."/>
            <person name="Bonch-Osmolovskaya E.A."/>
            <person name="Ravin N.V."/>
            <person name="Skryabin K.G."/>
        </authorList>
    </citation>
    <scope>NUCLEOTIDE SEQUENCE [LARGE SCALE GENOMIC DNA]</scope>
    <source>
        <strain evidence="2 3">1860</strain>
    </source>
</reference>
<dbReference type="AlphaFoldDB" id="G7VIB4"/>